<evidence type="ECO:0000313" key="2">
    <source>
        <dbReference type="Proteomes" id="UP000240493"/>
    </source>
</evidence>
<organism evidence="1 2">
    <name type="scientific">Trichoderma asperellum (strain ATCC 204424 / CBS 433.97 / NBRC 101777)</name>
    <dbReference type="NCBI Taxonomy" id="1042311"/>
    <lineage>
        <taxon>Eukaryota</taxon>
        <taxon>Fungi</taxon>
        <taxon>Dikarya</taxon>
        <taxon>Ascomycota</taxon>
        <taxon>Pezizomycotina</taxon>
        <taxon>Sordariomycetes</taxon>
        <taxon>Hypocreomycetidae</taxon>
        <taxon>Hypocreales</taxon>
        <taxon>Hypocreaceae</taxon>
        <taxon>Trichoderma</taxon>
    </lineage>
</organism>
<reference evidence="1 2" key="1">
    <citation type="submission" date="2016-07" db="EMBL/GenBank/DDBJ databases">
        <title>Multiple horizontal gene transfer events from other fungi enriched the ability of initially mycotrophic Trichoderma (Ascomycota) to feed on dead plant biomass.</title>
        <authorList>
            <consortium name="DOE Joint Genome Institute"/>
            <person name="Aerts A."/>
            <person name="Atanasova L."/>
            <person name="Chenthamara K."/>
            <person name="Zhang J."/>
            <person name="Grujic M."/>
            <person name="Henrissat B."/>
            <person name="Kuo A."/>
            <person name="Salamov A."/>
            <person name="Lipzen A."/>
            <person name="Labutti K."/>
            <person name="Barry K."/>
            <person name="Miao Y."/>
            <person name="Rahimi M.J."/>
            <person name="Shen Q."/>
            <person name="Grigoriev I.V."/>
            <person name="Kubicek C.P."/>
            <person name="Druzhinina I.S."/>
        </authorList>
    </citation>
    <scope>NUCLEOTIDE SEQUENCE [LARGE SCALE GENOMIC DNA]</scope>
    <source>
        <strain evidence="1 2">CBS 433.97</strain>
    </source>
</reference>
<keyword evidence="2" id="KW-1185">Reference proteome</keyword>
<proteinExistence type="predicted"/>
<gene>
    <name evidence="1" type="ORF">M441DRAFT_459236</name>
</gene>
<accession>A0A2T3Z5N6</accession>
<sequence>MAEQAKRAVEGHRRSCATTVPLETCASGLTAGHGASHGRCGAAFSGHLARCSCWFAALRSVIGSGKTAPRILLQPAAGRVWLVRWRSTTARKNISLLTSRPPIACLSSAGQRHKLEAYGHFLRLQQATNPSVAPNSKALGKRVRLQGHQSAATTVMRRRLRSASKAAMAPCCSQKTSYYWEPAVLHAVLFVELTAVCAHLTQRH</sequence>
<feature type="non-terminal residue" evidence="1">
    <location>
        <position position="204"/>
    </location>
</feature>
<name>A0A2T3Z5N6_TRIA4</name>
<dbReference type="Proteomes" id="UP000240493">
    <property type="component" value="Unassembled WGS sequence"/>
</dbReference>
<protein>
    <submittedName>
        <fullName evidence="1">Uncharacterized protein</fullName>
    </submittedName>
</protein>
<dbReference type="AlphaFoldDB" id="A0A2T3Z5N6"/>
<dbReference type="EMBL" id="KZ679263">
    <property type="protein sequence ID" value="PTB40102.1"/>
    <property type="molecule type" value="Genomic_DNA"/>
</dbReference>
<evidence type="ECO:0000313" key="1">
    <source>
        <dbReference type="EMBL" id="PTB40102.1"/>
    </source>
</evidence>